<comment type="similarity">
    <text evidence="2">Belongs to the prenylcysteine oxidase family.</text>
</comment>
<keyword evidence="11" id="KW-1185">Reference proteome</keyword>
<keyword evidence="5" id="KW-0274">FAD</keyword>
<dbReference type="InterPro" id="IPR010795">
    <property type="entry name" value="Prenylcys_lyase"/>
</dbReference>
<sequence>MRLNFRFPAVALALLGLGLAETPEETRQIAIIGAGAAGSSAAYFLQQFAAQAGVHVNITLFEKTDRIGGRTRTINPFNDPAQRFEQGGSIFVQINQIMYNAMTEFGLSPKAPDTAADPLMGIWDGDRFVFTLDQSSPSWWKTLRVVLQYGMTAPQRAQQLTAATITKFLRIYEPEFFPFQSLTQRAQDLGLVEATGVTGEQYLSANNVGERYAHDLIQASTRVNYASNLAHLHGLTTMVSLGAEGTIAVQGGNWQIFDEMAQRSGAAIALNISVVGIEKASGGSSSRPPYKLQVAAGSTPGNPATHPAAFDNIIMANPYQFSGISAGEGVLQTPIEEIPYVQLHVTIFTSPSRFSPQFFDLPMSAKVPGLVLTTLGQGDTAASGVDGAGTAGFFSLSILGKATNPQTQQQEYAYKIFSPEAVTPEFLSRLLGSTVPSTFTGSNSPISWYTPHVFNSYPKTYPRVTFQDPIVGEGVYYTSGMEGFISTMETNALMGKNVARLIVDDMQGTGSGATAKSRDGLAWEDKQSILV</sequence>
<organism evidence="10 11">
    <name type="scientific">Parachaetomium inaequale</name>
    <dbReference type="NCBI Taxonomy" id="2588326"/>
    <lineage>
        <taxon>Eukaryota</taxon>
        <taxon>Fungi</taxon>
        <taxon>Dikarya</taxon>
        <taxon>Ascomycota</taxon>
        <taxon>Pezizomycotina</taxon>
        <taxon>Sordariomycetes</taxon>
        <taxon>Sordariomycetidae</taxon>
        <taxon>Sordariales</taxon>
        <taxon>Chaetomiaceae</taxon>
        <taxon>Parachaetomium</taxon>
    </lineage>
</organism>
<evidence type="ECO:0000259" key="9">
    <source>
        <dbReference type="Pfam" id="PF07156"/>
    </source>
</evidence>
<keyword evidence="4 8" id="KW-0732">Signal</keyword>
<dbReference type="EMBL" id="MU854408">
    <property type="protein sequence ID" value="KAK4039185.1"/>
    <property type="molecule type" value="Genomic_DNA"/>
</dbReference>
<feature type="chain" id="PRO_5043044729" description="Prenylcysteine lyase domain-containing protein" evidence="8">
    <location>
        <begin position="21"/>
        <end position="531"/>
    </location>
</feature>
<dbReference type="AlphaFoldDB" id="A0AAN6SR36"/>
<dbReference type="Gene3D" id="3.50.50.60">
    <property type="entry name" value="FAD/NAD(P)-binding domain"/>
    <property type="match status" value="1"/>
</dbReference>
<dbReference type="PANTHER" id="PTHR15944:SF0">
    <property type="entry name" value="PRENYLCYSTEINE LYASE DOMAIN-CONTAINING PROTEIN"/>
    <property type="match status" value="1"/>
</dbReference>
<evidence type="ECO:0000256" key="6">
    <source>
        <dbReference type="ARBA" id="ARBA00023002"/>
    </source>
</evidence>
<dbReference type="InterPro" id="IPR036188">
    <property type="entry name" value="FAD/NAD-bd_sf"/>
</dbReference>
<evidence type="ECO:0000256" key="8">
    <source>
        <dbReference type="SAM" id="SignalP"/>
    </source>
</evidence>
<comment type="caution">
    <text evidence="10">The sequence shown here is derived from an EMBL/GenBank/DDBJ whole genome shotgun (WGS) entry which is preliminary data.</text>
</comment>
<name>A0AAN6SR36_9PEZI</name>
<reference evidence="11" key="1">
    <citation type="journal article" date="2023" name="Mol. Phylogenet. Evol.">
        <title>Genome-scale phylogeny and comparative genomics of the fungal order Sordariales.</title>
        <authorList>
            <person name="Hensen N."/>
            <person name="Bonometti L."/>
            <person name="Westerberg I."/>
            <person name="Brannstrom I.O."/>
            <person name="Guillou S."/>
            <person name="Cros-Aarteil S."/>
            <person name="Calhoun S."/>
            <person name="Haridas S."/>
            <person name="Kuo A."/>
            <person name="Mondo S."/>
            <person name="Pangilinan J."/>
            <person name="Riley R."/>
            <person name="LaButti K."/>
            <person name="Andreopoulos B."/>
            <person name="Lipzen A."/>
            <person name="Chen C."/>
            <person name="Yan M."/>
            <person name="Daum C."/>
            <person name="Ng V."/>
            <person name="Clum A."/>
            <person name="Steindorff A."/>
            <person name="Ohm R.A."/>
            <person name="Martin F."/>
            <person name="Silar P."/>
            <person name="Natvig D.O."/>
            <person name="Lalanne C."/>
            <person name="Gautier V."/>
            <person name="Ament-Velasquez S.L."/>
            <person name="Kruys A."/>
            <person name="Hutchinson M.I."/>
            <person name="Powell A.J."/>
            <person name="Barry K."/>
            <person name="Miller A.N."/>
            <person name="Grigoriev I.V."/>
            <person name="Debuchy R."/>
            <person name="Gladieux P."/>
            <person name="Hiltunen Thoren M."/>
            <person name="Johannesson H."/>
        </authorList>
    </citation>
    <scope>NUCLEOTIDE SEQUENCE [LARGE SCALE GENOMIC DNA]</scope>
    <source>
        <strain evidence="11">CBS 284.82</strain>
    </source>
</reference>
<proteinExistence type="inferred from homology"/>
<evidence type="ECO:0000256" key="2">
    <source>
        <dbReference type="ARBA" id="ARBA00009967"/>
    </source>
</evidence>
<accession>A0AAN6SR36</accession>
<keyword evidence="6" id="KW-0560">Oxidoreductase</keyword>
<dbReference type="Pfam" id="PF13450">
    <property type="entry name" value="NAD_binding_8"/>
    <property type="match status" value="1"/>
</dbReference>
<evidence type="ECO:0000256" key="7">
    <source>
        <dbReference type="ARBA" id="ARBA00023180"/>
    </source>
</evidence>
<dbReference type="GO" id="GO:0030328">
    <property type="term" value="P:prenylcysteine catabolic process"/>
    <property type="evidence" value="ECO:0007669"/>
    <property type="project" value="InterPro"/>
</dbReference>
<dbReference type="InterPro" id="IPR017046">
    <property type="entry name" value="Prenylcysteine_Oxase1"/>
</dbReference>
<dbReference type="PANTHER" id="PTHR15944">
    <property type="entry name" value="FARNESYLCYSTEINE LYASE"/>
    <property type="match status" value="1"/>
</dbReference>
<dbReference type="GO" id="GO:0001735">
    <property type="term" value="F:prenylcysteine oxidase activity"/>
    <property type="evidence" value="ECO:0007669"/>
    <property type="project" value="InterPro"/>
</dbReference>
<dbReference type="SUPFAM" id="SSF51905">
    <property type="entry name" value="FAD/NAD(P)-binding domain"/>
    <property type="match status" value="1"/>
</dbReference>
<dbReference type="GO" id="GO:0030327">
    <property type="term" value="P:prenylated protein catabolic process"/>
    <property type="evidence" value="ECO:0007669"/>
    <property type="project" value="TreeGrafter"/>
</dbReference>
<dbReference type="Proteomes" id="UP001303115">
    <property type="component" value="Unassembled WGS sequence"/>
</dbReference>
<keyword evidence="7" id="KW-0325">Glycoprotein</keyword>
<evidence type="ECO:0000256" key="4">
    <source>
        <dbReference type="ARBA" id="ARBA00022729"/>
    </source>
</evidence>
<feature type="signal peptide" evidence="8">
    <location>
        <begin position="1"/>
        <end position="20"/>
    </location>
</feature>
<dbReference type="PIRSF" id="PIRSF036292">
    <property type="entry name" value="Prenylcysteine_oxidase"/>
    <property type="match status" value="1"/>
</dbReference>
<dbReference type="Pfam" id="PF07156">
    <property type="entry name" value="Prenylcys_lyase"/>
    <property type="match status" value="1"/>
</dbReference>
<gene>
    <name evidence="10" type="ORF">C8A01DRAFT_47322</name>
</gene>
<evidence type="ECO:0000256" key="3">
    <source>
        <dbReference type="ARBA" id="ARBA00022630"/>
    </source>
</evidence>
<feature type="domain" description="Prenylcysteine lyase" evidence="9">
    <location>
        <begin position="133"/>
        <end position="508"/>
    </location>
</feature>
<evidence type="ECO:0000313" key="10">
    <source>
        <dbReference type="EMBL" id="KAK4039185.1"/>
    </source>
</evidence>
<evidence type="ECO:0000256" key="1">
    <source>
        <dbReference type="ARBA" id="ARBA00001974"/>
    </source>
</evidence>
<keyword evidence="3" id="KW-0285">Flavoprotein</keyword>
<evidence type="ECO:0000313" key="11">
    <source>
        <dbReference type="Proteomes" id="UP001303115"/>
    </source>
</evidence>
<comment type="cofactor">
    <cofactor evidence="1">
        <name>FAD</name>
        <dbReference type="ChEBI" id="CHEBI:57692"/>
    </cofactor>
</comment>
<evidence type="ECO:0000256" key="5">
    <source>
        <dbReference type="ARBA" id="ARBA00022827"/>
    </source>
</evidence>
<protein>
    <recommendedName>
        <fullName evidence="9">Prenylcysteine lyase domain-containing protein</fullName>
    </recommendedName>
</protein>